<evidence type="ECO:0000313" key="1">
    <source>
        <dbReference type="EMBL" id="JAD38338.1"/>
    </source>
</evidence>
<dbReference type="EMBL" id="GBRH01259557">
    <property type="protein sequence ID" value="JAD38338.1"/>
    <property type="molecule type" value="Transcribed_RNA"/>
</dbReference>
<accession>A0A0A8ZKW9</accession>
<reference evidence="1" key="1">
    <citation type="submission" date="2014-09" db="EMBL/GenBank/DDBJ databases">
        <authorList>
            <person name="Magalhaes I.L.F."/>
            <person name="Oliveira U."/>
            <person name="Santos F.R."/>
            <person name="Vidigal T.H.D.A."/>
            <person name="Brescovit A.D."/>
            <person name="Santos A.J."/>
        </authorList>
    </citation>
    <scope>NUCLEOTIDE SEQUENCE</scope>
    <source>
        <tissue evidence="1">Shoot tissue taken approximately 20 cm above the soil surface</tissue>
    </source>
</reference>
<proteinExistence type="predicted"/>
<name>A0A0A8ZKW9_ARUDO</name>
<dbReference type="AlphaFoldDB" id="A0A0A8ZKW9"/>
<sequence>MMPKLNRYFPSSVNKRQF</sequence>
<organism evidence="1">
    <name type="scientific">Arundo donax</name>
    <name type="common">Giant reed</name>
    <name type="synonym">Donax arundinaceus</name>
    <dbReference type="NCBI Taxonomy" id="35708"/>
    <lineage>
        <taxon>Eukaryota</taxon>
        <taxon>Viridiplantae</taxon>
        <taxon>Streptophyta</taxon>
        <taxon>Embryophyta</taxon>
        <taxon>Tracheophyta</taxon>
        <taxon>Spermatophyta</taxon>
        <taxon>Magnoliopsida</taxon>
        <taxon>Liliopsida</taxon>
        <taxon>Poales</taxon>
        <taxon>Poaceae</taxon>
        <taxon>PACMAD clade</taxon>
        <taxon>Arundinoideae</taxon>
        <taxon>Arundineae</taxon>
        <taxon>Arundo</taxon>
    </lineage>
</organism>
<protein>
    <submittedName>
        <fullName evidence="1">Uncharacterized protein</fullName>
    </submittedName>
</protein>
<reference evidence="1" key="2">
    <citation type="journal article" date="2015" name="Data Brief">
        <title>Shoot transcriptome of the giant reed, Arundo donax.</title>
        <authorList>
            <person name="Barrero R.A."/>
            <person name="Guerrero F.D."/>
            <person name="Moolhuijzen P."/>
            <person name="Goolsby J.A."/>
            <person name="Tidwell J."/>
            <person name="Bellgard S.E."/>
            <person name="Bellgard M.I."/>
        </authorList>
    </citation>
    <scope>NUCLEOTIDE SEQUENCE</scope>
    <source>
        <tissue evidence="1">Shoot tissue taken approximately 20 cm above the soil surface</tissue>
    </source>
</reference>